<evidence type="ECO:0000259" key="6">
    <source>
        <dbReference type="Pfam" id="PF02776"/>
    </source>
</evidence>
<dbReference type="RefSeq" id="WP_380759601.1">
    <property type="nucleotide sequence ID" value="NZ_JBHTIW010000025.1"/>
</dbReference>
<gene>
    <name evidence="7" type="ORF">ACFQ16_24100</name>
</gene>
<evidence type="ECO:0000313" key="8">
    <source>
        <dbReference type="Proteomes" id="UP001597018"/>
    </source>
</evidence>
<evidence type="ECO:0000259" key="4">
    <source>
        <dbReference type="Pfam" id="PF00205"/>
    </source>
</evidence>
<feature type="domain" description="Thiamine pyrophosphate enzyme N-terminal TPP-binding" evidence="6">
    <location>
        <begin position="12"/>
        <end position="129"/>
    </location>
</feature>
<dbReference type="PROSITE" id="PS00187">
    <property type="entry name" value="TPP_ENZYMES"/>
    <property type="match status" value="1"/>
</dbReference>
<dbReference type="Gene3D" id="3.40.50.1220">
    <property type="entry name" value="TPP-binding domain"/>
    <property type="match status" value="1"/>
</dbReference>
<organism evidence="7 8">
    <name type="scientific">Saccharopolyspora rosea</name>
    <dbReference type="NCBI Taxonomy" id="524884"/>
    <lineage>
        <taxon>Bacteria</taxon>
        <taxon>Bacillati</taxon>
        <taxon>Actinomycetota</taxon>
        <taxon>Actinomycetes</taxon>
        <taxon>Pseudonocardiales</taxon>
        <taxon>Pseudonocardiaceae</taxon>
        <taxon>Saccharopolyspora</taxon>
    </lineage>
</organism>
<dbReference type="PANTHER" id="PTHR18968:SF167">
    <property type="entry name" value="ACETOLACTATE SYNTHASE LARGE SUBUNIT ILVB2-RELATED"/>
    <property type="match status" value="1"/>
</dbReference>
<feature type="domain" description="Thiamine pyrophosphate enzyme TPP-binding" evidence="5">
    <location>
        <begin position="396"/>
        <end position="529"/>
    </location>
</feature>
<evidence type="ECO:0000259" key="5">
    <source>
        <dbReference type="Pfam" id="PF02775"/>
    </source>
</evidence>
<dbReference type="CDD" id="cd07035">
    <property type="entry name" value="TPP_PYR_POX_like"/>
    <property type="match status" value="1"/>
</dbReference>
<dbReference type="InterPro" id="IPR011766">
    <property type="entry name" value="TPP_enzyme_TPP-bd"/>
</dbReference>
<reference evidence="8" key="1">
    <citation type="journal article" date="2019" name="Int. J. Syst. Evol. Microbiol.">
        <title>The Global Catalogue of Microorganisms (GCM) 10K type strain sequencing project: providing services to taxonomists for standard genome sequencing and annotation.</title>
        <authorList>
            <consortium name="The Broad Institute Genomics Platform"/>
            <consortium name="The Broad Institute Genome Sequencing Center for Infectious Disease"/>
            <person name="Wu L."/>
            <person name="Ma J."/>
        </authorList>
    </citation>
    <scope>NUCLEOTIDE SEQUENCE [LARGE SCALE GENOMIC DNA]</scope>
    <source>
        <strain evidence="8">CCUG 56401</strain>
    </source>
</reference>
<dbReference type="EMBL" id="JBHTIW010000025">
    <property type="protein sequence ID" value="MFD0922842.1"/>
    <property type="molecule type" value="Genomic_DNA"/>
</dbReference>
<dbReference type="Pfam" id="PF02776">
    <property type="entry name" value="TPP_enzyme_N"/>
    <property type="match status" value="1"/>
</dbReference>
<dbReference type="InterPro" id="IPR012000">
    <property type="entry name" value="Thiamin_PyroP_enz_cen_dom"/>
</dbReference>
<evidence type="ECO:0000256" key="2">
    <source>
        <dbReference type="ARBA" id="ARBA00023052"/>
    </source>
</evidence>
<dbReference type="Pfam" id="PF02775">
    <property type="entry name" value="TPP_enzyme_C"/>
    <property type="match status" value="1"/>
</dbReference>
<name>A0ABW3G2C8_9PSEU</name>
<evidence type="ECO:0000256" key="3">
    <source>
        <dbReference type="RuleBase" id="RU362132"/>
    </source>
</evidence>
<dbReference type="CDD" id="cd00568">
    <property type="entry name" value="TPP_enzymes"/>
    <property type="match status" value="1"/>
</dbReference>
<evidence type="ECO:0000256" key="1">
    <source>
        <dbReference type="ARBA" id="ARBA00007812"/>
    </source>
</evidence>
<dbReference type="InterPro" id="IPR045229">
    <property type="entry name" value="TPP_enz"/>
</dbReference>
<dbReference type="SUPFAM" id="SSF52467">
    <property type="entry name" value="DHS-like NAD/FAD-binding domain"/>
    <property type="match status" value="1"/>
</dbReference>
<sequence>MGATNRPAAGRMTGGEAVVAALAAHGVDTAFGIPGTHNLGIYAHLPSYGIRHALPRHEQGAAFAADGYARVTGRPGVVLTTTGPGALNAATGLAQSYSDSVPVLLVSPGEPLDHPAHGNGMLHEVKDQSAALAAVCAASNRVRSVAEIPVAVAQEFAALRGGRPRPRHLELPLDLVDAAAEVRPAAPVPVPAVRPDPAVVAEAVRVLAAARRPGVVVGGGARAAAAELGELVRLLGAPTATTANGKGVLAEDDPLALGAGLHHPAVREFLADCDAVLAVGTELAPADTWDQPLHPGGPLVRIDVDPVQAVTNAEPDVVVVADAACNIRELEGAVPGAPPPGADRAARWRRRIAAQARDQGERYLPVLEPIAAVLGRDGILAADSAKVCYYGALSNLPRYRPGGFLYPSGLGTLGYGLPAAIGAKLARPDVPVIALHGDGGFLFTAPELASAAQLGLPLPVVVVDNGGYGEIRDEMARRGDPVHAVDLPSADLAALGRALGCRGVRVEPGGLAAALSEALAADRPTVVHVPARD</sequence>
<proteinExistence type="inferred from homology"/>
<dbReference type="InterPro" id="IPR029061">
    <property type="entry name" value="THDP-binding"/>
</dbReference>
<dbReference type="InterPro" id="IPR012001">
    <property type="entry name" value="Thiamin_PyroP_enz_TPP-bd_dom"/>
</dbReference>
<accession>A0ABW3G2C8</accession>
<dbReference type="Proteomes" id="UP001597018">
    <property type="component" value="Unassembled WGS sequence"/>
</dbReference>
<dbReference type="Gene3D" id="3.40.50.970">
    <property type="match status" value="2"/>
</dbReference>
<dbReference type="Pfam" id="PF00205">
    <property type="entry name" value="TPP_enzyme_M"/>
    <property type="match status" value="1"/>
</dbReference>
<dbReference type="InterPro" id="IPR000399">
    <property type="entry name" value="TPP-bd_CS"/>
</dbReference>
<comment type="similarity">
    <text evidence="1 3">Belongs to the TPP enzyme family.</text>
</comment>
<dbReference type="PANTHER" id="PTHR18968">
    <property type="entry name" value="THIAMINE PYROPHOSPHATE ENZYMES"/>
    <property type="match status" value="1"/>
</dbReference>
<feature type="domain" description="Thiamine pyrophosphate enzyme central" evidence="4">
    <location>
        <begin position="200"/>
        <end position="329"/>
    </location>
</feature>
<protein>
    <submittedName>
        <fullName evidence="7">Thiamine pyrophosphate-binding protein</fullName>
    </submittedName>
</protein>
<keyword evidence="2 3" id="KW-0786">Thiamine pyrophosphate</keyword>
<dbReference type="SUPFAM" id="SSF52518">
    <property type="entry name" value="Thiamin diphosphate-binding fold (THDP-binding)"/>
    <property type="match status" value="2"/>
</dbReference>
<evidence type="ECO:0000313" key="7">
    <source>
        <dbReference type="EMBL" id="MFD0922842.1"/>
    </source>
</evidence>
<dbReference type="InterPro" id="IPR029035">
    <property type="entry name" value="DHS-like_NAD/FAD-binding_dom"/>
</dbReference>
<comment type="caution">
    <text evidence="7">The sequence shown here is derived from an EMBL/GenBank/DDBJ whole genome shotgun (WGS) entry which is preliminary data.</text>
</comment>
<keyword evidence="8" id="KW-1185">Reference proteome</keyword>